<evidence type="ECO:0000313" key="7">
    <source>
        <dbReference type="EMBL" id="MSB72972.1"/>
    </source>
</evidence>
<evidence type="ECO:0000313" key="5">
    <source>
        <dbReference type="EMBL" id="MRY86723.1"/>
    </source>
</evidence>
<keyword evidence="6" id="KW-0808">Transferase</keyword>
<evidence type="ECO:0000313" key="9">
    <source>
        <dbReference type="EMBL" id="QJE27856.1"/>
    </source>
</evidence>
<proteinExistence type="predicted"/>
<dbReference type="EMBL" id="CZBM01000026">
    <property type="protein sequence ID" value="CUQ55584.1"/>
    <property type="molecule type" value="Genomic_DNA"/>
</dbReference>
<accession>A0A174Q995</accession>
<dbReference type="EMBL" id="CYXP01000001">
    <property type="protein sequence ID" value="CUM73440.1"/>
    <property type="molecule type" value="Genomic_DNA"/>
</dbReference>
<dbReference type="InterPro" id="IPR043519">
    <property type="entry name" value="NT_sf"/>
</dbReference>
<dbReference type="EMBL" id="CP051672">
    <property type="protein sequence ID" value="QJE27856.1"/>
    <property type="molecule type" value="Genomic_DNA"/>
</dbReference>
<reference evidence="15 16" key="4">
    <citation type="journal article" date="2019" name="Nat. Med.">
        <title>A library of human gut bacterial isolates paired with longitudinal multiomics data enables mechanistic microbiome research.</title>
        <authorList>
            <person name="Poyet M."/>
            <person name="Groussin M."/>
            <person name="Gibbons S.M."/>
            <person name="Avila-Pacheco J."/>
            <person name="Jiang X."/>
            <person name="Kearney S.M."/>
            <person name="Perrotta A.R."/>
            <person name="Berdy B."/>
            <person name="Zhao S."/>
            <person name="Lieberman T.D."/>
            <person name="Swanson P.K."/>
            <person name="Smith M."/>
            <person name="Roesemann S."/>
            <person name="Alexander J.E."/>
            <person name="Rich S.A."/>
            <person name="Livny J."/>
            <person name="Vlamakis H."/>
            <person name="Clish C."/>
            <person name="Bullock K."/>
            <person name="Deik A."/>
            <person name="Scott J."/>
            <person name="Pierce K.A."/>
            <person name="Xavier R.J."/>
            <person name="Alm E.J."/>
        </authorList>
    </citation>
    <scope>NUCLEOTIDE SEQUENCE [LARGE SCALE GENOMIC DNA]</scope>
    <source>
        <strain evidence="6 18">BIOML-A10</strain>
        <strain evidence="5 16">BIOML-A11</strain>
        <strain evidence="7 15">BIOML-A20</strain>
        <strain evidence="4 17">BIOML-A41</strain>
    </source>
</reference>
<feature type="domain" description="Polymerase nucleotidyl transferase" evidence="1">
    <location>
        <begin position="32"/>
        <end position="64"/>
    </location>
</feature>
<evidence type="ECO:0000313" key="2">
    <source>
        <dbReference type="EMBL" id="CUM73440.1"/>
    </source>
</evidence>
<evidence type="ECO:0000313" key="13">
    <source>
        <dbReference type="Proteomes" id="UP000195950"/>
    </source>
</evidence>
<dbReference type="Proteomes" id="UP000450599">
    <property type="component" value="Unassembled WGS sequence"/>
</dbReference>
<dbReference type="Proteomes" id="UP000095591">
    <property type="component" value="Unassembled WGS sequence"/>
</dbReference>
<dbReference type="SUPFAM" id="SSF81301">
    <property type="entry name" value="Nucleotidyltransferase"/>
    <property type="match status" value="1"/>
</dbReference>
<evidence type="ECO:0000313" key="16">
    <source>
        <dbReference type="Proteomes" id="UP000450599"/>
    </source>
</evidence>
<dbReference type="Proteomes" id="UP000463337">
    <property type="component" value="Unassembled WGS sequence"/>
</dbReference>
<dbReference type="Proteomes" id="UP000441609">
    <property type="component" value="Unassembled WGS sequence"/>
</dbReference>
<dbReference type="InterPro" id="IPR002934">
    <property type="entry name" value="Polymerase_NTP_transf_dom"/>
</dbReference>
<evidence type="ECO:0000259" key="1">
    <source>
        <dbReference type="Pfam" id="PF01909"/>
    </source>
</evidence>
<dbReference type="OrthoDB" id="9803106at2"/>
<evidence type="ECO:0000313" key="14">
    <source>
        <dbReference type="Proteomes" id="UP000315827"/>
    </source>
</evidence>
<reference evidence="13" key="2">
    <citation type="submission" date="2017-04" db="EMBL/GenBank/DDBJ databases">
        <title>Function of individual gut microbiota members based on whole genome sequencing of pure cultures obtained from chicken caecum.</title>
        <authorList>
            <person name="Medvecky M."/>
            <person name="Cejkova D."/>
            <person name="Polansky O."/>
            <person name="Karasova D."/>
            <person name="Kubasova T."/>
            <person name="Cizek A."/>
            <person name="Rychlik I."/>
        </authorList>
    </citation>
    <scope>NUCLEOTIDE SEQUENCE [LARGE SCALE GENOMIC DNA]</scope>
    <source>
        <strain evidence="13">An199</strain>
    </source>
</reference>
<dbReference type="EMBL" id="WKMW01000028">
    <property type="protein sequence ID" value="MRY86723.1"/>
    <property type="molecule type" value="Genomic_DNA"/>
</dbReference>
<evidence type="ECO:0000313" key="3">
    <source>
        <dbReference type="EMBL" id="CUQ55584.1"/>
    </source>
</evidence>
<dbReference type="CDD" id="cd05403">
    <property type="entry name" value="NT_KNTase_like"/>
    <property type="match status" value="1"/>
</dbReference>
<protein>
    <submittedName>
        <fullName evidence="2 6">Nucleotidyltransferase domain</fullName>
    </submittedName>
    <submittedName>
        <fullName evidence="8">Toxin</fullName>
    </submittedName>
</protein>
<dbReference type="EMBL" id="WKLT01000005">
    <property type="protein sequence ID" value="MRY57691.1"/>
    <property type="molecule type" value="Genomic_DNA"/>
</dbReference>
<dbReference type="Gene3D" id="3.30.460.10">
    <property type="entry name" value="Beta Polymerase, domain 2"/>
    <property type="match status" value="1"/>
</dbReference>
<evidence type="ECO:0000313" key="6">
    <source>
        <dbReference type="EMBL" id="MRZ08676.1"/>
    </source>
</evidence>
<evidence type="ECO:0000313" key="15">
    <source>
        <dbReference type="Proteomes" id="UP000441609"/>
    </source>
</evidence>
<dbReference type="PANTHER" id="PTHR33933">
    <property type="entry name" value="NUCLEOTIDYLTRANSFERASE"/>
    <property type="match status" value="1"/>
</dbReference>
<evidence type="ECO:0000313" key="4">
    <source>
        <dbReference type="EMBL" id="MRY57691.1"/>
    </source>
</evidence>
<dbReference type="RefSeq" id="WP_005857333.1">
    <property type="nucleotide sequence ID" value="NZ_DAWDUQ010000164.1"/>
</dbReference>
<gene>
    <name evidence="8" type="ORF">B5F32_10370</name>
    <name evidence="2" type="ORF">ERS852429_00281</name>
    <name evidence="3" type="ORF">ERS852560_04171</name>
    <name evidence="10" type="ORF">FSA05_00970</name>
    <name evidence="6" type="ORF">GKD54_21240</name>
    <name evidence="5" type="ORF">GKD58_21165</name>
    <name evidence="4" type="ORF">GKD59_07160</name>
    <name evidence="7" type="ORF">GKD70_06625</name>
    <name evidence="9" type="ORF">HHO38_05680</name>
</gene>
<organism evidence="6 18">
    <name type="scientific">Parabacteroides distasonis</name>
    <dbReference type="NCBI Taxonomy" id="823"/>
    <lineage>
        <taxon>Bacteria</taxon>
        <taxon>Pseudomonadati</taxon>
        <taxon>Bacteroidota</taxon>
        <taxon>Bacteroidia</taxon>
        <taxon>Bacteroidales</taxon>
        <taxon>Tannerellaceae</taxon>
        <taxon>Parabacteroides</taxon>
    </lineage>
</organism>
<dbReference type="AlphaFoldDB" id="A0A174Q995"/>
<reference evidence="8" key="3">
    <citation type="journal article" date="2018" name="BMC Genomics">
        <title>Whole genome sequencing and function prediction of 133 gut anaerobes isolated from chicken caecum in pure cultures.</title>
        <authorList>
            <person name="Medvecky M."/>
            <person name="Cejkova D."/>
            <person name="Polansky O."/>
            <person name="Karasova D."/>
            <person name="Kubasova T."/>
            <person name="Cizek A."/>
            <person name="Rychlik I."/>
        </authorList>
    </citation>
    <scope>NUCLEOTIDE SEQUENCE</scope>
    <source>
        <strain evidence="8">An199</strain>
    </source>
</reference>
<dbReference type="Proteomes" id="UP000315827">
    <property type="component" value="Unassembled WGS sequence"/>
</dbReference>
<reference evidence="9 19" key="6">
    <citation type="submission" date="2020-04" db="EMBL/GenBank/DDBJ databases">
        <title>Complete Genomes and Methylome analysis of CBBP consortium that reverse antibiotic-induced susceptibility to vancomycin-resistant Enterococcus faecium infection.</title>
        <authorList>
            <person name="Fomenkov A."/>
            <person name="Zhang Z."/>
            <person name="Pamer E."/>
            <person name="Roberts R.J."/>
        </authorList>
    </citation>
    <scope>NUCLEOTIDE SEQUENCE [LARGE SCALE GENOMIC DNA]</scope>
    <source>
        <strain evidence="19">CBBP</strain>
        <strain evidence="9">CBBP-1</strain>
    </source>
</reference>
<dbReference type="Proteomes" id="UP000501982">
    <property type="component" value="Chromosome"/>
</dbReference>
<dbReference type="InterPro" id="IPR052548">
    <property type="entry name" value="Type_VII_TA_antitoxin"/>
</dbReference>
<dbReference type="Proteomes" id="UP000471216">
    <property type="component" value="Unassembled WGS sequence"/>
</dbReference>
<sequence length="117" mass="13696">MIDRMIICLFCTTMRKDDILYSLRALIKQVMPAGTKVFLFGSQARGDVHDESDWDILILLDKEKITSADFDTYAYPLIDLGWQFGEYFSTKLYTFTEWMKRKGTPFFKNVELDGIEL</sequence>
<dbReference type="EMBL" id="NFJX01000008">
    <property type="protein sequence ID" value="OUP18819.1"/>
    <property type="molecule type" value="Genomic_DNA"/>
</dbReference>
<evidence type="ECO:0000313" key="17">
    <source>
        <dbReference type="Proteomes" id="UP000463337"/>
    </source>
</evidence>
<reference evidence="10 14" key="5">
    <citation type="submission" date="2019-07" db="EMBL/GenBank/DDBJ databases">
        <title>Genome sequencing of Parabacteroides distasonis iSURF_7.</title>
        <authorList>
            <person name="Degefu H.N."/>
            <person name="Ruoff K.L."/>
            <person name="Price C.E."/>
            <person name="Valls R.A."/>
            <person name="O'Toole G.A."/>
        </authorList>
    </citation>
    <scope>NUCLEOTIDE SEQUENCE [LARGE SCALE GENOMIC DNA]</scope>
    <source>
        <strain evidence="10 14">CFPLTA003_1B</strain>
    </source>
</reference>
<reference evidence="11 12" key="1">
    <citation type="submission" date="2015-09" db="EMBL/GenBank/DDBJ databases">
        <authorList>
            <consortium name="Pathogen Informatics"/>
        </authorList>
    </citation>
    <scope>NUCLEOTIDE SEQUENCE [LARGE SCALE GENOMIC DNA]</scope>
    <source>
        <strain evidence="2 12">2789STDY5608872</strain>
        <strain evidence="3 11">2789STDY5834948</strain>
    </source>
</reference>
<evidence type="ECO:0000313" key="11">
    <source>
        <dbReference type="Proteomes" id="UP000095332"/>
    </source>
</evidence>
<dbReference type="Pfam" id="PF01909">
    <property type="entry name" value="NTP_transf_2"/>
    <property type="match status" value="1"/>
</dbReference>
<evidence type="ECO:0000313" key="12">
    <source>
        <dbReference type="Proteomes" id="UP000095591"/>
    </source>
</evidence>
<dbReference type="PANTHER" id="PTHR33933:SF1">
    <property type="entry name" value="PROTEIN ADENYLYLTRANSFERASE MNTA-RELATED"/>
    <property type="match status" value="1"/>
</dbReference>
<dbReference type="Proteomes" id="UP000195950">
    <property type="component" value="Unassembled WGS sequence"/>
</dbReference>
<evidence type="ECO:0000313" key="18">
    <source>
        <dbReference type="Proteomes" id="UP000471216"/>
    </source>
</evidence>
<dbReference type="EMBL" id="WKMX01000027">
    <property type="protein sequence ID" value="MRZ08676.1"/>
    <property type="molecule type" value="Genomic_DNA"/>
</dbReference>
<dbReference type="GO" id="GO:0016779">
    <property type="term" value="F:nucleotidyltransferase activity"/>
    <property type="evidence" value="ECO:0007669"/>
    <property type="project" value="InterPro"/>
</dbReference>
<evidence type="ECO:0000313" key="8">
    <source>
        <dbReference type="EMBL" id="OUP18819.1"/>
    </source>
</evidence>
<name>A0A174Q995_PARDI</name>
<dbReference type="Proteomes" id="UP000095332">
    <property type="component" value="Unassembled WGS sequence"/>
</dbReference>
<evidence type="ECO:0000313" key="10">
    <source>
        <dbReference type="EMBL" id="TWV64221.1"/>
    </source>
</evidence>
<dbReference type="EMBL" id="VOHW01000001">
    <property type="protein sequence ID" value="TWV64221.1"/>
    <property type="molecule type" value="Genomic_DNA"/>
</dbReference>
<dbReference type="EMBL" id="WKMO01000004">
    <property type="protein sequence ID" value="MSB72972.1"/>
    <property type="molecule type" value="Genomic_DNA"/>
</dbReference>
<evidence type="ECO:0000313" key="19">
    <source>
        <dbReference type="Proteomes" id="UP000501982"/>
    </source>
</evidence>